<keyword evidence="1" id="KW-0732">Signal</keyword>
<dbReference type="Pfam" id="PF13715">
    <property type="entry name" value="CarbopepD_reg_2"/>
    <property type="match status" value="1"/>
</dbReference>
<feature type="signal peptide" evidence="1">
    <location>
        <begin position="1"/>
        <end position="30"/>
    </location>
</feature>
<dbReference type="InterPro" id="IPR008969">
    <property type="entry name" value="CarboxyPept-like_regulatory"/>
</dbReference>
<comment type="caution">
    <text evidence="2">The sequence shown here is derived from an EMBL/GenBank/DDBJ whole genome shotgun (WGS) entry which is preliminary data.</text>
</comment>
<organism evidence="2 3">
    <name type="scientific">Segatella copri</name>
    <dbReference type="NCBI Taxonomy" id="165179"/>
    <lineage>
        <taxon>Bacteria</taxon>
        <taxon>Pseudomonadati</taxon>
        <taxon>Bacteroidota</taxon>
        <taxon>Bacteroidia</taxon>
        <taxon>Bacteroidales</taxon>
        <taxon>Prevotellaceae</taxon>
        <taxon>Segatella</taxon>
    </lineage>
</organism>
<gene>
    <name evidence="2" type="ORF">F7D57_01250</name>
</gene>
<sequence length="139" mass="14713">MQIVQKTNGRSMKRVLLSSALLLVSTLTFAQSKVSGTVKDANGEPLIGVSVMEVGTNNGAVTDMNGNYTLNVKPGAKLKLSYIGFTSKTIKASGNSQIVLDEDNTALNEVVVVGYGTMRLNDDKGGVVDSATPFFLIVR</sequence>
<dbReference type="SUPFAM" id="SSF49464">
    <property type="entry name" value="Carboxypeptidase regulatory domain-like"/>
    <property type="match status" value="1"/>
</dbReference>
<protein>
    <recommendedName>
        <fullName evidence="4">SusC/RagA family TonB-linked outer membrane protein</fullName>
    </recommendedName>
</protein>
<evidence type="ECO:0000313" key="3">
    <source>
        <dbReference type="Proteomes" id="UP000405805"/>
    </source>
</evidence>
<accession>A0AA90VC46</accession>
<dbReference type="Proteomes" id="UP000405805">
    <property type="component" value="Unassembled WGS sequence"/>
</dbReference>
<name>A0AA90VC46_9BACT</name>
<feature type="chain" id="PRO_5041658907" description="SusC/RagA family TonB-linked outer membrane protein" evidence="1">
    <location>
        <begin position="31"/>
        <end position="139"/>
    </location>
</feature>
<dbReference type="EMBL" id="VZBP01000013">
    <property type="protein sequence ID" value="MQO08371.1"/>
    <property type="molecule type" value="Genomic_DNA"/>
</dbReference>
<evidence type="ECO:0000313" key="2">
    <source>
        <dbReference type="EMBL" id="MQO08371.1"/>
    </source>
</evidence>
<dbReference type="AlphaFoldDB" id="A0AA90VC46"/>
<evidence type="ECO:0008006" key="4">
    <source>
        <dbReference type="Google" id="ProtNLM"/>
    </source>
</evidence>
<reference evidence="3" key="1">
    <citation type="submission" date="2019-09" db="EMBL/GenBank/DDBJ databases">
        <title>Distinct polysaccharide growth profiles of human intestinal Prevotella copri isolates.</title>
        <authorList>
            <person name="Fehlner-Peach H."/>
            <person name="Magnabosco C."/>
            <person name="Raghavan V."/>
            <person name="Scher J.U."/>
            <person name="Tett A."/>
            <person name="Cox L.M."/>
            <person name="Gottsegen C."/>
            <person name="Watters A."/>
            <person name="Wiltshire- Gordon J.D."/>
            <person name="Segata N."/>
            <person name="Bonneau R."/>
            <person name="Littman D.R."/>
        </authorList>
    </citation>
    <scope>NUCLEOTIDE SEQUENCE [LARGE SCALE GENOMIC DNA]</scope>
    <source>
        <strain evidence="3">iA624</strain>
    </source>
</reference>
<dbReference type="FunFam" id="2.60.40.1120:FF:000003">
    <property type="entry name" value="Outer membrane protein Omp121"/>
    <property type="match status" value="1"/>
</dbReference>
<evidence type="ECO:0000256" key="1">
    <source>
        <dbReference type="SAM" id="SignalP"/>
    </source>
</evidence>
<dbReference type="Gene3D" id="2.60.40.1120">
    <property type="entry name" value="Carboxypeptidase-like, regulatory domain"/>
    <property type="match status" value="1"/>
</dbReference>
<proteinExistence type="predicted"/>